<dbReference type="AlphaFoldDB" id="A0A0A6XCY6"/>
<proteinExistence type="inferred from homology"/>
<dbReference type="SUPFAM" id="SSF53383">
    <property type="entry name" value="PLP-dependent transferases"/>
    <property type="match status" value="1"/>
</dbReference>
<dbReference type="EMBL" id="JRTT01000007">
    <property type="protein sequence ID" value="KHD77932.1"/>
    <property type="molecule type" value="Genomic_DNA"/>
</dbReference>
<gene>
    <name evidence="5" type="ORF">MB27_07285</name>
</gene>
<dbReference type="InterPro" id="IPR015422">
    <property type="entry name" value="PyrdxlP-dep_Trfase_small"/>
</dbReference>
<dbReference type="InterPro" id="IPR015424">
    <property type="entry name" value="PyrdxlP-dep_Trfase"/>
</dbReference>
<keyword evidence="6" id="KW-1185">Reference proteome</keyword>
<comment type="caution">
    <text evidence="5">The sequence shown here is derived from an EMBL/GenBank/DDBJ whole genome shotgun (WGS) entry which is preliminary data.</text>
</comment>
<dbReference type="Gene3D" id="3.40.640.10">
    <property type="entry name" value="Type I PLP-dependent aspartate aminotransferase-like (Major domain)"/>
    <property type="match status" value="1"/>
</dbReference>
<dbReference type="PANTHER" id="PTHR30244:SF34">
    <property type="entry name" value="DTDP-4-AMINO-4,6-DIDEOXYGALACTOSE TRANSAMINASE"/>
    <property type="match status" value="1"/>
</dbReference>
<dbReference type="GO" id="GO:0008483">
    <property type="term" value="F:transaminase activity"/>
    <property type="evidence" value="ECO:0007669"/>
    <property type="project" value="UniProtKB-KW"/>
</dbReference>
<evidence type="ECO:0000256" key="1">
    <source>
        <dbReference type="ARBA" id="ARBA00001933"/>
    </source>
</evidence>
<evidence type="ECO:0000256" key="2">
    <source>
        <dbReference type="PIRSR" id="PIRSR000390-1"/>
    </source>
</evidence>
<evidence type="ECO:0000313" key="6">
    <source>
        <dbReference type="Proteomes" id="UP000054537"/>
    </source>
</evidence>
<dbReference type="GO" id="GO:0030170">
    <property type="term" value="F:pyridoxal phosphate binding"/>
    <property type="evidence" value="ECO:0007669"/>
    <property type="project" value="TreeGrafter"/>
</dbReference>
<dbReference type="Proteomes" id="UP000054537">
    <property type="component" value="Unassembled WGS sequence"/>
</dbReference>
<dbReference type="InterPro" id="IPR000653">
    <property type="entry name" value="DegT/StrS_aminotransferase"/>
</dbReference>
<dbReference type="OrthoDB" id="5342089at2"/>
<organism evidence="5 6">
    <name type="scientific">Actinoplanes utahensis</name>
    <dbReference type="NCBI Taxonomy" id="1869"/>
    <lineage>
        <taxon>Bacteria</taxon>
        <taxon>Bacillati</taxon>
        <taxon>Actinomycetota</taxon>
        <taxon>Actinomycetes</taxon>
        <taxon>Micromonosporales</taxon>
        <taxon>Micromonosporaceae</taxon>
        <taxon>Actinoplanes</taxon>
    </lineage>
</organism>
<dbReference type="STRING" id="1869.MB27_07285"/>
<dbReference type="eggNOG" id="COG0399">
    <property type="taxonomic scope" value="Bacteria"/>
</dbReference>
<dbReference type="GO" id="GO:0000271">
    <property type="term" value="P:polysaccharide biosynthetic process"/>
    <property type="evidence" value="ECO:0007669"/>
    <property type="project" value="TreeGrafter"/>
</dbReference>
<comment type="cofactor">
    <cofactor evidence="1">
        <name>pyridoxal 5'-phosphate</name>
        <dbReference type="ChEBI" id="CHEBI:597326"/>
    </cofactor>
</comment>
<reference evidence="5 6" key="1">
    <citation type="submission" date="2014-10" db="EMBL/GenBank/DDBJ databases">
        <title>Draft genome sequence of Actinoplanes utahensis NRRL 12052.</title>
        <authorList>
            <person name="Velasco-Bucheli B."/>
            <person name="del Cerro C."/>
            <person name="Hormigo D."/>
            <person name="Garcia J.L."/>
            <person name="Acebal C."/>
            <person name="Arroyo M."/>
            <person name="de la Mata I."/>
        </authorList>
    </citation>
    <scope>NUCLEOTIDE SEQUENCE [LARGE SCALE GENOMIC DNA]</scope>
    <source>
        <strain evidence="5 6">NRRL 12052</strain>
    </source>
</reference>
<dbReference type="CDD" id="cd00616">
    <property type="entry name" value="AHBA_syn"/>
    <property type="match status" value="1"/>
</dbReference>
<dbReference type="RefSeq" id="WP_043523406.1">
    <property type="nucleotide sequence ID" value="NZ_BAABKU010000013.1"/>
</dbReference>
<protein>
    <submittedName>
        <fullName evidence="5">Pyridoxal phosphate-dependent aminotransferase</fullName>
    </submittedName>
</protein>
<sequence length="367" mass="39704">MTETGARIWLSPPDVSDLERKLLLEAFDSNWVAPVGPDLDAFEAQVAELVGVRHAVALSSGTAALHLALIAAGVRRGDTVLVPSFTFAATANAVAYLGARPVFVDSSPDSWNIDPGLVARELRERADRGELPRAVIAVDMYGQCADYDALLTACDRYGVPLIEDAAEALGATYRGKPAGSFGLAGVLSFNGNKIITTGGGGMLLTDDDRVARQARHLSTQAREPVPHYEHRTVGYNYRLSNLLAAVGRGQVQRLEQMIAARKATFEFYRAELDGLTFMPIAGYGEPNYWLTCVLTDDRDRLLAALNSRNIEARPAWKPMHLQPVFQDCAMRGGAVCADVFARGVCLPSGSALTDDDRRRVVDAVREG</sequence>
<dbReference type="Pfam" id="PF01041">
    <property type="entry name" value="DegT_DnrJ_EryC1"/>
    <property type="match status" value="1"/>
</dbReference>
<evidence type="ECO:0000313" key="5">
    <source>
        <dbReference type="EMBL" id="KHD77932.1"/>
    </source>
</evidence>
<dbReference type="InterPro" id="IPR015421">
    <property type="entry name" value="PyrdxlP-dep_Trfase_major"/>
</dbReference>
<dbReference type="Gene3D" id="3.90.1150.10">
    <property type="entry name" value="Aspartate Aminotransferase, domain 1"/>
    <property type="match status" value="1"/>
</dbReference>
<keyword evidence="5" id="KW-0808">Transferase</keyword>
<dbReference type="PANTHER" id="PTHR30244">
    <property type="entry name" value="TRANSAMINASE"/>
    <property type="match status" value="1"/>
</dbReference>
<evidence type="ECO:0000256" key="4">
    <source>
        <dbReference type="RuleBase" id="RU004508"/>
    </source>
</evidence>
<dbReference type="PIRSF" id="PIRSF000390">
    <property type="entry name" value="PLP_StrS"/>
    <property type="match status" value="1"/>
</dbReference>
<evidence type="ECO:0000256" key="3">
    <source>
        <dbReference type="PIRSR" id="PIRSR000390-2"/>
    </source>
</evidence>
<keyword evidence="3 4" id="KW-0663">Pyridoxal phosphate</keyword>
<name>A0A0A6XCY6_ACTUT</name>
<keyword evidence="5" id="KW-0032">Aminotransferase</keyword>
<comment type="similarity">
    <text evidence="4">Belongs to the DegT/DnrJ/EryC1 family.</text>
</comment>
<accession>A0A0A6XCY6</accession>
<feature type="modified residue" description="N6-(pyridoxal phosphate)lysine" evidence="3">
    <location>
        <position position="193"/>
    </location>
</feature>
<feature type="active site" description="Proton acceptor" evidence="2">
    <location>
        <position position="193"/>
    </location>
</feature>